<dbReference type="InterPro" id="IPR002931">
    <property type="entry name" value="Transglutaminase-like"/>
</dbReference>
<dbReference type="Gene3D" id="2.130.10.10">
    <property type="entry name" value="YVTN repeat-like/Quinoprotein amine dehydrogenase"/>
    <property type="match status" value="1"/>
</dbReference>
<dbReference type="PANTHER" id="PTHR33490">
    <property type="entry name" value="BLR5614 PROTEIN-RELATED"/>
    <property type="match status" value="1"/>
</dbReference>
<dbReference type="InterPro" id="IPR013658">
    <property type="entry name" value="SGL"/>
</dbReference>
<dbReference type="Pfam" id="PF01841">
    <property type="entry name" value="Transglut_core"/>
    <property type="match status" value="1"/>
</dbReference>
<evidence type="ECO:0000259" key="1">
    <source>
        <dbReference type="SMART" id="SM00460"/>
    </source>
</evidence>
<feature type="domain" description="Transglutaminase-like" evidence="1">
    <location>
        <begin position="413"/>
        <end position="478"/>
    </location>
</feature>
<dbReference type="SUPFAM" id="SSF63825">
    <property type="entry name" value="YWTD domain"/>
    <property type="match status" value="1"/>
</dbReference>
<gene>
    <name evidence="2" type="ORF">TTHT_0805</name>
</gene>
<proteinExistence type="predicted"/>
<protein>
    <recommendedName>
        <fullName evidence="1">Transglutaminase-like domain-containing protein</fullName>
    </recommendedName>
</protein>
<keyword evidence="3" id="KW-1185">Reference proteome</keyword>
<organism evidence="2 3">
    <name type="scientific">Thermotomaculum hydrothermale</name>
    <dbReference type="NCBI Taxonomy" id="981385"/>
    <lineage>
        <taxon>Bacteria</taxon>
        <taxon>Pseudomonadati</taxon>
        <taxon>Acidobacteriota</taxon>
        <taxon>Holophagae</taxon>
        <taxon>Thermotomaculales</taxon>
        <taxon>Thermotomaculaceae</taxon>
        <taxon>Thermotomaculum</taxon>
    </lineage>
</organism>
<evidence type="ECO:0000313" key="2">
    <source>
        <dbReference type="EMBL" id="BBB32370.1"/>
    </source>
</evidence>
<dbReference type="SMART" id="SM00460">
    <property type="entry name" value="TGc"/>
    <property type="match status" value="1"/>
</dbReference>
<dbReference type="InterPro" id="IPR015943">
    <property type="entry name" value="WD40/YVTN_repeat-like_dom_sf"/>
</dbReference>
<accession>A0A7R6SZ22</accession>
<sequence length="565" mass="64822">MKKTLFILFFIFCVSVFSADYFNSKALFKKIAYMPTGFTNGLVFDGQSFFTTDRHKDILYEFKGNFNDGFKIEKFVELPDYEPSALDFNGKLFAVSDLEKEFIYLIDFKTGVCVKTLPAPYKRITGLAFDKDGNLWACIYRGKTIAKISKNDGTTLREIKSPSPTVSAMCFMPSKTREGYLWVADRGKDRLYLVDIQSGLTIFYLKSPVPYPTGIFYRDGKLYVSCYQKDEIYVADINSIKNKCERFDIRDAKVTVYSTVECMGTGEIKDANVYIAIPENRDNQELRVTKLDGKYELVKDQYDQKVAVYSAKDMKNGDFLNSKMEVEGRFYAISYKIFPDEIGTEKDIPEDVKKVYLKDDEKYVLTSPVIQNVIKKVVGNEKNLYFKARKLFEFLADRINYQMIGGWDIAPVVITRGTGSCSEYTFSYIALCRAAGIPARYVGSVVVRGEDASFDNVYHRWAEIYLPPIGWIPVDVNAGDEEWQGDKCYSFGGIANRFLITTVGGGNSKYMKWDYNVSVDYKTIGKANVRVESFAEWDVLRSKKLMKTDYDTNLKFYNFEKRSCF</sequence>
<dbReference type="KEGG" id="thyd:TTHT_0805"/>
<dbReference type="Pfam" id="PF08450">
    <property type="entry name" value="SGL"/>
    <property type="match status" value="1"/>
</dbReference>
<dbReference type="Gene3D" id="3.10.620.30">
    <property type="match status" value="1"/>
</dbReference>
<dbReference type="Proteomes" id="UP000595564">
    <property type="component" value="Chromosome"/>
</dbReference>
<dbReference type="SUPFAM" id="SSF54001">
    <property type="entry name" value="Cysteine proteinases"/>
    <property type="match status" value="1"/>
</dbReference>
<dbReference type="InterPro" id="IPR038765">
    <property type="entry name" value="Papain-like_cys_pep_sf"/>
</dbReference>
<name>A0A7R6SZ22_9BACT</name>
<dbReference type="AlphaFoldDB" id="A0A7R6SZ22"/>
<dbReference type="RefSeq" id="WP_201328717.1">
    <property type="nucleotide sequence ID" value="NZ_AP017470.1"/>
</dbReference>
<evidence type="ECO:0000313" key="3">
    <source>
        <dbReference type="Proteomes" id="UP000595564"/>
    </source>
</evidence>
<dbReference type="EMBL" id="AP017470">
    <property type="protein sequence ID" value="BBB32370.1"/>
    <property type="molecule type" value="Genomic_DNA"/>
</dbReference>
<reference evidence="2 3" key="1">
    <citation type="journal article" date="2012" name="Extremophiles">
        <title>Thermotomaculum hydrothermale gen. nov., sp. nov., a novel heterotrophic thermophile within the phylum Acidobacteria from a deep-sea hydrothermal vent chimney in the Southern Okinawa Trough.</title>
        <authorList>
            <person name="Izumi H."/>
            <person name="Nunoura T."/>
            <person name="Miyazaki M."/>
            <person name="Mino S."/>
            <person name="Toki T."/>
            <person name="Takai K."/>
            <person name="Sako Y."/>
            <person name="Sawabe T."/>
            <person name="Nakagawa S."/>
        </authorList>
    </citation>
    <scope>NUCLEOTIDE SEQUENCE [LARGE SCALE GENOMIC DNA]</scope>
    <source>
        <strain evidence="2 3">AC55</strain>
    </source>
</reference>